<dbReference type="PANTHER" id="PTHR15704:SF7">
    <property type="entry name" value="SUPERKILLER COMPLEX PROTEIN 3"/>
    <property type="match status" value="1"/>
</dbReference>
<feature type="repeat" description="TPR" evidence="3">
    <location>
        <begin position="442"/>
        <end position="475"/>
    </location>
</feature>
<evidence type="ECO:0000256" key="3">
    <source>
        <dbReference type="PROSITE-ProRule" id="PRU00339"/>
    </source>
</evidence>
<dbReference type="PROSITE" id="PS50005">
    <property type="entry name" value="TPR"/>
    <property type="match status" value="4"/>
</dbReference>
<dbReference type="OrthoDB" id="421075at2759"/>
<evidence type="ECO:0000256" key="4">
    <source>
        <dbReference type="SAM" id="MobiDB-lite"/>
    </source>
</evidence>
<dbReference type="PROSITE" id="PS50293">
    <property type="entry name" value="TPR_REGION"/>
    <property type="match status" value="1"/>
</dbReference>
<dbReference type="GO" id="GO:0006401">
    <property type="term" value="P:RNA catabolic process"/>
    <property type="evidence" value="ECO:0007669"/>
    <property type="project" value="InterPro"/>
</dbReference>
<sequence>MSTAKATLKAIGAAVKAQKYDEAVQQAQKLLASEPRNYQANIFLGFALSKQNKYDDAEKAYGAATKIKDSDPQAWQGLIQLFEKQGSEAVAGYQIAAMSSTNSSGLPKIKEHVFNKKKAQEVILPGSPIYDYLEGRVPHPAHTYQIMAQITEFEEKERINKDIGERRTRLGAKIGQVTVEVKREVLKDSDLEGLYSKIIDWTSDDEIRRQYEEKLLQRCLEALAVLPPGPEKTEKRTKAMKLATDMVIIKHPYKLAWDIALEWKDPESFQDLDVNVLREYCGFFPTSGLGQVLRGFLTCEISPFPAPPPRPQAVKPAATSDESEDDDDDGGGVSLDDTFVGDDRLLLMLDGISEAGQSILAHRLMGEYYQFLDEHESVVELMRNAQRLITTESNRIGLKFEHSSESVTALLGTALVFYQSPKNHPEAKDLFDGLLARNPYSTAALVGIGLIYEEEEDYPAAIDFLARALERDPNNIRVKTEAAWVKALNGDYIAGKAGLEACLPKMDTKDLRSRDLLAQTQYRIGICVWNIDPSKSARKDRNGAYSYFLASLKSNLNFAPAYTSLGIFYADYSKDKKRSRKCFQKAFELSSSEVEAAKRLASIFAEQGEWELVEVVAQRVVDSGKVRPAPGSKKKGISWPFAALGVAELNKQEYAKSIVSFQSALRITPNDYHSWVGLGESYHNSGRYIAATKAFQHAETFEHEIEQQKAGETWFAKHMLANVKRELGDYDDAIEGYKAVLKGRPTEFGVSIALIQALIESAWDGLDKGLFGYAAQRATETIDAAIKLADTGGDAFNLWRAVGDACSVYSWVQCHLSDFPPSKVKHLLQLRGQKDAYTTFAGIDGVGIDVVFADGLFSVDEQHGVNLTRCLHGSILAHKRAIHVSAHDIHAQAVAYYNLGWAEHRAHVCLGGVLKKKSTRYLKAAVRCFKRAIELEAGNSEFWNALGVITSELNPKVAQHSFIRSLFLNERSSQAWTNLGTLYLLQNDFMLANDAFTRAQSSDPDFAHAWIGQGLLALLLTGDIKEANLLFAHAMEISESSSLITKRQYAQSTFDLILASTRALNITDIVQPLFALNQLKAMAPSDLIHRHLSSLFSEQVDAFPKAEGVSSPKSPRPKTNAEIQAEWNAEYESLSTPTLLDRFKNLPQAVATLSEICAAVEADYEITESPSSLSRFALAKADLARSQLATGSFAAAIESGETALELSAEDAGNELSAEARKKSRLSAHLTVGLAHYYIQEPQKALEYFRPALEESNGNPDAVCLLAQVLWANGDGKSRNQTRDLLFDCVESHPDHVQSVLLLGIIALFDSDEESLEAVTSTLEELRATHTISEREQVDVSEVLRAIASFSQEDPELATMKEIQTDIFLHPNQPHGWSRLAEVGGDEYAAEMALNTAVKGVPPRGELGAAELAVAFAGVGSVAGAQKAVIVAPWREEGWDALSGVLSGLQ</sequence>
<dbReference type="EMBL" id="JAAMPI010000387">
    <property type="protein sequence ID" value="KAF4632028.1"/>
    <property type="molecule type" value="Genomic_DNA"/>
</dbReference>
<organism evidence="5 6">
    <name type="scientific">Cudoniella acicularis</name>
    <dbReference type="NCBI Taxonomy" id="354080"/>
    <lineage>
        <taxon>Eukaryota</taxon>
        <taxon>Fungi</taxon>
        <taxon>Dikarya</taxon>
        <taxon>Ascomycota</taxon>
        <taxon>Pezizomycotina</taxon>
        <taxon>Leotiomycetes</taxon>
        <taxon>Helotiales</taxon>
        <taxon>Tricladiaceae</taxon>
        <taxon>Cudoniella</taxon>
    </lineage>
</organism>
<dbReference type="Pfam" id="PF18833">
    <property type="entry name" value="TPR_22"/>
    <property type="match status" value="1"/>
</dbReference>
<dbReference type="InterPro" id="IPR039226">
    <property type="entry name" value="Ski3/TTC37"/>
</dbReference>
<feature type="repeat" description="TPR" evidence="3">
    <location>
        <begin position="973"/>
        <end position="1006"/>
    </location>
</feature>
<dbReference type="Proteomes" id="UP000566819">
    <property type="component" value="Unassembled WGS sequence"/>
</dbReference>
<dbReference type="Gene3D" id="1.25.40.10">
    <property type="entry name" value="Tetratricopeptide repeat domain"/>
    <property type="match status" value="4"/>
</dbReference>
<evidence type="ECO:0000313" key="6">
    <source>
        <dbReference type="Proteomes" id="UP000566819"/>
    </source>
</evidence>
<evidence type="ECO:0000313" key="5">
    <source>
        <dbReference type="EMBL" id="KAF4632028.1"/>
    </source>
</evidence>
<reference evidence="5 6" key="1">
    <citation type="submission" date="2020-03" db="EMBL/GenBank/DDBJ databases">
        <title>Draft Genome Sequence of Cudoniella acicularis.</title>
        <authorList>
            <person name="Buettner E."/>
            <person name="Kellner H."/>
        </authorList>
    </citation>
    <scope>NUCLEOTIDE SEQUENCE [LARGE SCALE GENOMIC DNA]</scope>
    <source>
        <strain evidence="5 6">DSM 108380</strain>
    </source>
</reference>
<feature type="repeat" description="TPR" evidence="3">
    <location>
        <begin position="714"/>
        <end position="747"/>
    </location>
</feature>
<evidence type="ECO:0008006" key="7">
    <source>
        <dbReference type="Google" id="ProtNLM"/>
    </source>
</evidence>
<gene>
    <name evidence="5" type="ORF">G7Y89_g6102</name>
</gene>
<dbReference type="SUPFAM" id="SSF48452">
    <property type="entry name" value="TPR-like"/>
    <property type="match status" value="4"/>
</dbReference>
<feature type="repeat" description="TPR" evidence="3">
    <location>
        <begin position="638"/>
        <end position="671"/>
    </location>
</feature>
<dbReference type="PANTHER" id="PTHR15704">
    <property type="entry name" value="SUPERKILLER 3 PROTEIN-RELATED"/>
    <property type="match status" value="1"/>
</dbReference>
<dbReference type="Pfam" id="PF13432">
    <property type="entry name" value="TPR_16"/>
    <property type="match status" value="2"/>
</dbReference>
<keyword evidence="2 3" id="KW-0802">TPR repeat</keyword>
<keyword evidence="1" id="KW-0677">Repeat</keyword>
<dbReference type="InterPro" id="IPR019734">
    <property type="entry name" value="TPR_rpt"/>
</dbReference>
<evidence type="ECO:0000256" key="1">
    <source>
        <dbReference type="ARBA" id="ARBA00022737"/>
    </source>
</evidence>
<dbReference type="Pfam" id="PF14559">
    <property type="entry name" value="TPR_19"/>
    <property type="match status" value="1"/>
</dbReference>
<proteinExistence type="predicted"/>
<dbReference type="SMART" id="SM00028">
    <property type="entry name" value="TPR"/>
    <property type="match status" value="10"/>
</dbReference>
<feature type="compositionally biased region" description="Acidic residues" evidence="4">
    <location>
        <begin position="321"/>
        <end position="330"/>
    </location>
</feature>
<dbReference type="InterPro" id="IPR011990">
    <property type="entry name" value="TPR-like_helical_dom_sf"/>
</dbReference>
<feature type="region of interest" description="Disordered" evidence="4">
    <location>
        <begin position="307"/>
        <end position="334"/>
    </location>
</feature>
<dbReference type="InterPro" id="IPR040962">
    <property type="entry name" value="TPR_22"/>
</dbReference>
<name>A0A8H4RMW1_9HELO</name>
<protein>
    <recommendedName>
        <fullName evidence="7">Superkiller protein 3</fullName>
    </recommendedName>
</protein>
<keyword evidence="6" id="KW-1185">Reference proteome</keyword>
<accession>A0A8H4RMW1</accession>
<comment type="caution">
    <text evidence="5">The sequence shown here is derived from an EMBL/GenBank/DDBJ whole genome shotgun (WGS) entry which is preliminary data.</text>
</comment>
<dbReference type="GO" id="GO:0055087">
    <property type="term" value="C:Ski complex"/>
    <property type="evidence" value="ECO:0007669"/>
    <property type="project" value="InterPro"/>
</dbReference>
<evidence type="ECO:0000256" key="2">
    <source>
        <dbReference type="ARBA" id="ARBA00022803"/>
    </source>
</evidence>